<evidence type="ECO:0000256" key="12">
    <source>
        <dbReference type="ARBA" id="ARBA00023139"/>
    </source>
</evidence>
<dbReference type="InterPro" id="IPR003715">
    <property type="entry name" value="Poly_export_N"/>
</dbReference>
<dbReference type="GO" id="GO:0015159">
    <property type="term" value="F:polysaccharide transmembrane transporter activity"/>
    <property type="evidence" value="ECO:0007669"/>
    <property type="project" value="InterPro"/>
</dbReference>
<dbReference type="InterPro" id="IPR049712">
    <property type="entry name" value="Poly_export"/>
</dbReference>
<evidence type="ECO:0000256" key="13">
    <source>
        <dbReference type="ARBA" id="ARBA00023237"/>
    </source>
</evidence>
<evidence type="ECO:0000256" key="5">
    <source>
        <dbReference type="ARBA" id="ARBA00022597"/>
    </source>
</evidence>
<keyword evidence="14" id="KW-0449">Lipoprotein</keyword>
<evidence type="ECO:0000256" key="10">
    <source>
        <dbReference type="ARBA" id="ARBA00023114"/>
    </source>
</evidence>
<keyword evidence="11" id="KW-0472">Membrane</keyword>
<feature type="chain" id="PRO_5036744677" description="Sugar transporter" evidence="15">
    <location>
        <begin position="22"/>
        <end position="449"/>
    </location>
</feature>
<dbReference type="PROSITE" id="PS51257">
    <property type="entry name" value="PROKAR_LIPOPROTEIN"/>
    <property type="match status" value="1"/>
</dbReference>
<evidence type="ECO:0000256" key="3">
    <source>
        <dbReference type="ARBA" id="ARBA00022448"/>
    </source>
</evidence>
<evidence type="ECO:0000256" key="1">
    <source>
        <dbReference type="ARBA" id="ARBA00004571"/>
    </source>
</evidence>
<accession>A0A917AB26</accession>
<dbReference type="GO" id="GO:0006811">
    <property type="term" value="P:monoatomic ion transport"/>
    <property type="evidence" value="ECO:0007669"/>
    <property type="project" value="UniProtKB-KW"/>
</dbReference>
<keyword evidence="6" id="KW-0812">Transmembrane</keyword>
<evidence type="ECO:0000259" key="17">
    <source>
        <dbReference type="Pfam" id="PF22461"/>
    </source>
</evidence>
<dbReference type="EMBL" id="BMFJ01000001">
    <property type="protein sequence ID" value="GGE38238.1"/>
    <property type="molecule type" value="Genomic_DNA"/>
</dbReference>
<evidence type="ECO:0000256" key="11">
    <source>
        <dbReference type="ARBA" id="ARBA00023136"/>
    </source>
</evidence>
<keyword evidence="4" id="KW-1134">Transmembrane beta strand</keyword>
<comment type="similarity">
    <text evidence="2">Belongs to the BexD/CtrA/VexA family.</text>
</comment>
<dbReference type="Proteomes" id="UP000612855">
    <property type="component" value="Unassembled WGS sequence"/>
</dbReference>
<keyword evidence="12" id="KW-0564">Palmitate</keyword>
<keyword evidence="10" id="KW-0626">Porin</keyword>
<feature type="domain" description="SLBB" evidence="17">
    <location>
        <begin position="334"/>
        <end position="420"/>
    </location>
</feature>
<dbReference type="GO" id="GO:0046930">
    <property type="term" value="C:pore complex"/>
    <property type="evidence" value="ECO:0007669"/>
    <property type="project" value="UniProtKB-KW"/>
</dbReference>
<evidence type="ECO:0000256" key="8">
    <source>
        <dbReference type="ARBA" id="ARBA00023047"/>
    </source>
</evidence>
<dbReference type="Gene3D" id="3.10.560.10">
    <property type="entry name" value="Outer membrane lipoprotein wza domain like"/>
    <property type="match status" value="2"/>
</dbReference>
<evidence type="ECO:0000256" key="9">
    <source>
        <dbReference type="ARBA" id="ARBA00023065"/>
    </source>
</evidence>
<gene>
    <name evidence="18" type="ORF">GCM10011360_27550</name>
</gene>
<keyword evidence="9" id="KW-0406">Ion transport</keyword>
<dbReference type="InterPro" id="IPR054765">
    <property type="entry name" value="SLBB_dom"/>
</dbReference>
<evidence type="ECO:0000256" key="4">
    <source>
        <dbReference type="ARBA" id="ARBA00022452"/>
    </source>
</evidence>
<dbReference type="RefSeq" id="WP_188478232.1">
    <property type="nucleotide sequence ID" value="NZ_BMFJ01000001.1"/>
</dbReference>
<keyword evidence="8" id="KW-0625">Polysaccharide transport</keyword>
<keyword evidence="13" id="KW-0998">Cell outer membrane</keyword>
<dbReference type="GO" id="GO:0015288">
    <property type="term" value="F:porin activity"/>
    <property type="evidence" value="ECO:0007669"/>
    <property type="project" value="UniProtKB-KW"/>
</dbReference>
<dbReference type="PANTHER" id="PTHR33619:SF3">
    <property type="entry name" value="POLYSACCHARIDE EXPORT PROTEIN GFCE-RELATED"/>
    <property type="match status" value="1"/>
</dbReference>
<organism evidence="18 19">
    <name type="scientific">Primorskyibacter flagellatus</name>
    <dbReference type="NCBI Taxonomy" id="1387277"/>
    <lineage>
        <taxon>Bacteria</taxon>
        <taxon>Pseudomonadati</taxon>
        <taxon>Pseudomonadota</taxon>
        <taxon>Alphaproteobacteria</taxon>
        <taxon>Rhodobacterales</taxon>
        <taxon>Roseobacteraceae</taxon>
        <taxon>Primorskyibacter</taxon>
    </lineage>
</organism>
<dbReference type="Pfam" id="PF22461">
    <property type="entry name" value="SLBB_2"/>
    <property type="match status" value="2"/>
</dbReference>
<evidence type="ECO:0000256" key="6">
    <source>
        <dbReference type="ARBA" id="ARBA00022692"/>
    </source>
</evidence>
<dbReference type="AlphaFoldDB" id="A0A917AB26"/>
<evidence type="ECO:0000256" key="2">
    <source>
        <dbReference type="ARBA" id="ARBA00009450"/>
    </source>
</evidence>
<sequence length="449" mass="48779">MKYLITALALALLSGCGAVYMSPRVTDGDGKVRILELTPQTVLAANRASYSPKELPAVFFAAAGGPSAGRGIGATPPAALEPEQRPAALTLRVPPQAPMRPYTIGIGDVLLIATRGNTSTVEELSGLLAAQNRRQGYTVQDDGAIAIPEIGRVPVAGRTLEEAETALFQRLVENQIDPSFSVEIAEFNSKRVAIGGAVTEATVVPITLTPLTLDQALAAAGGIATRDLDYASIRLYRDGTLYQIPLADYLSQPNLQKLRLMDGDSVFVDTEFELERAQAYFSEQIELADYRQRARSQALAELEAEVNLRRDSLQEQRDNFRDRMEFDGVERDYVYLTGEVAKPSRFALPFGRQATLADALYSEGGFLNETANPGQIYVLRDSGDPADFGAVTAWHLDARNAANLTLATRMELRPNDVVFIAEQPVTRWHRVVKQIIPSLITGGATLATN</sequence>
<feature type="signal peptide" evidence="15">
    <location>
        <begin position="1"/>
        <end position="21"/>
    </location>
</feature>
<keyword evidence="7 15" id="KW-0732">Signal</keyword>
<evidence type="ECO:0000259" key="16">
    <source>
        <dbReference type="Pfam" id="PF02563"/>
    </source>
</evidence>
<comment type="subcellular location">
    <subcellularLocation>
        <location evidence="1">Cell outer membrane</location>
        <topology evidence="1">Multi-pass membrane protein</topology>
    </subcellularLocation>
</comment>
<proteinExistence type="inferred from homology"/>
<evidence type="ECO:0000313" key="18">
    <source>
        <dbReference type="EMBL" id="GGE38238.1"/>
    </source>
</evidence>
<keyword evidence="3" id="KW-0813">Transport</keyword>
<keyword evidence="5" id="KW-0762">Sugar transport</keyword>
<comment type="caution">
    <text evidence="18">The sequence shown here is derived from an EMBL/GenBank/DDBJ whole genome shotgun (WGS) entry which is preliminary data.</text>
</comment>
<dbReference type="Gene3D" id="3.30.1950.10">
    <property type="entry name" value="wza like domain"/>
    <property type="match status" value="1"/>
</dbReference>
<keyword evidence="19" id="KW-1185">Reference proteome</keyword>
<feature type="domain" description="Polysaccharide export protein N-terminal" evidence="16">
    <location>
        <begin position="98"/>
        <end position="184"/>
    </location>
</feature>
<dbReference type="Pfam" id="PF02563">
    <property type="entry name" value="Poly_export"/>
    <property type="match status" value="1"/>
</dbReference>
<evidence type="ECO:0000256" key="14">
    <source>
        <dbReference type="ARBA" id="ARBA00023288"/>
    </source>
</evidence>
<evidence type="ECO:0000313" key="19">
    <source>
        <dbReference type="Proteomes" id="UP000612855"/>
    </source>
</evidence>
<evidence type="ECO:0008006" key="20">
    <source>
        <dbReference type="Google" id="ProtNLM"/>
    </source>
</evidence>
<name>A0A917AB26_9RHOB</name>
<protein>
    <recommendedName>
        <fullName evidence="20">Sugar transporter</fullName>
    </recommendedName>
</protein>
<evidence type="ECO:0000256" key="7">
    <source>
        <dbReference type="ARBA" id="ARBA00022729"/>
    </source>
</evidence>
<dbReference type="GO" id="GO:0009279">
    <property type="term" value="C:cell outer membrane"/>
    <property type="evidence" value="ECO:0007669"/>
    <property type="project" value="UniProtKB-SubCell"/>
</dbReference>
<feature type="domain" description="SLBB" evidence="17">
    <location>
        <begin position="190"/>
        <end position="268"/>
    </location>
</feature>
<dbReference type="PANTHER" id="PTHR33619">
    <property type="entry name" value="POLYSACCHARIDE EXPORT PROTEIN GFCE-RELATED"/>
    <property type="match status" value="1"/>
</dbReference>
<evidence type="ECO:0000256" key="15">
    <source>
        <dbReference type="SAM" id="SignalP"/>
    </source>
</evidence>
<reference evidence="19" key="1">
    <citation type="journal article" date="2019" name="Int. J. Syst. Evol. Microbiol.">
        <title>The Global Catalogue of Microorganisms (GCM) 10K type strain sequencing project: providing services to taxonomists for standard genome sequencing and annotation.</title>
        <authorList>
            <consortium name="The Broad Institute Genomics Platform"/>
            <consortium name="The Broad Institute Genome Sequencing Center for Infectious Disease"/>
            <person name="Wu L."/>
            <person name="Ma J."/>
        </authorList>
    </citation>
    <scope>NUCLEOTIDE SEQUENCE [LARGE SCALE GENOMIC DNA]</scope>
    <source>
        <strain evidence="19">CGMCC 1.12664</strain>
    </source>
</reference>